<evidence type="ECO:0000256" key="1">
    <source>
        <dbReference type="SAM" id="MobiDB-lite"/>
    </source>
</evidence>
<protein>
    <submittedName>
        <fullName evidence="2">Uncharacterized protein</fullName>
    </submittedName>
</protein>
<dbReference type="Proteomes" id="UP000637578">
    <property type="component" value="Unassembled WGS sequence"/>
</dbReference>
<evidence type="ECO:0000313" key="3">
    <source>
        <dbReference type="Proteomes" id="UP000637578"/>
    </source>
</evidence>
<dbReference type="EMBL" id="BMMK01000004">
    <property type="protein sequence ID" value="GGM45081.1"/>
    <property type="molecule type" value="Genomic_DNA"/>
</dbReference>
<sequence length="68" mass="7452">MTSALIITCVIVFGLILLVWWESRGDEDGEPPRQLVHVTSSPPPGYDPDATDLIPRVDFTRPYVGGGQ</sequence>
<dbReference type="RefSeq" id="WP_189055258.1">
    <property type="nucleotide sequence ID" value="NZ_BMMK01000004.1"/>
</dbReference>
<reference evidence="2" key="1">
    <citation type="journal article" date="2014" name="Int. J. Syst. Evol. Microbiol.">
        <title>Complete genome sequence of Corynebacterium casei LMG S-19264T (=DSM 44701T), isolated from a smear-ripened cheese.</title>
        <authorList>
            <consortium name="US DOE Joint Genome Institute (JGI-PGF)"/>
            <person name="Walter F."/>
            <person name="Albersmeier A."/>
            <person name="Kalinowski J."/>
            <person name="Ruckert C."/>
        </authorList>
    </citation>
    <scope>NUCLEOTIDE SEQUENCE</scope>
    <source>
        <strain evidence="2">CGMCC 4.5737</strain>
    </source>
</reference>
<comment type="caution">
    <text evidence="2">The sequence shown here is derived from an EMBL/GenBank/DDBJ whole genome shotgun (WGS) entry which is preliminary data.</text>
</comment>
<organism evidence="2 3">
    <name type="scientific">Longimycelium tulufanense</name>
    <dbReference type="NCBI Taxonomy" id="907463"/>
    <lineage>
        <taxon>Bacteria</taxon>
        <taxon>Bacillati</taxon>
        <taxon>Actinomycetota</taxon>
        <taxon>Actinomycetes</taxon>
        <taxon>Pseudonocardiales</taxon>
        <taxon>Pseudonocardiaceae</taxon>
        <taxon>Longimycelium</taxon>
    </lineage>
</organism>
<reference evidence="2" key="2">
    <citation type="submission" date="2020-09" db="EMBL/GenBank/DDBJ databases">
        <authorList>
            <person name="Sun Q."/>
            <person name="Zhou Y."/>
        </authorList>
    </citation>
    <scope>NUCLEOTIDE SEQUENCE</scope>
    <source>
        <strain evidence="2">CGMCC 4.5737</strain>
    </source>
</reference>
<feature type="region of interest" description="Disordered" evidence="1">
    <location>
        <begin position="26"/>
        <end position="51"/>
    </location>
</feature>
<dbReference type="AlphaFoldDB" id="A0A8J3C6Z8"/>
<keyword evidence="3" id="KW-1185">Reference proteome</keyword>
<gene>
    <name evidence="2" type="ORF">GCM10012275_15190</name>
</gene>
<evidence type="ECO:0000313" key="2">
    <source>
        <dbReference type="EMBL" id="GGM45081.1"/>
    </source>
</evidence>
<name>A0A8J3C6Z8_9PSEU</name>
<proteinExistence type="predicted"/>
<accession>A0A8J3C6Z8</accession>